<evidence type="ECO:0000313" key="16">
    <source>
        <dbReference type="Proteomes" id="UP000199173"/>
    </source>
</evidence>
<feature type="compositionally biased region" description="Polar residues" evidence="10">
    <location>
        <begin position="156"/>
        <end position="185"/>
    </location>
</feature>
<dbReference type="Proteomes" id="UP000199173">
    <property type="component" value="Unassembled WGS sequence"/>
</dbReference>
<dbReference type="GO" id="GO:0015031">
    <property type="term" value="P:protein transport"/>
    <property type="evidence" value="ECO:0007669"/>
    <property type="project" value="UniProtKB-KW"/>
</dbReference>
<dbReference type="EMBL" id="FPAV01000002">
    <property type="protein sequence ID" value="SFT60451.1"/>
    <property type="molecule type" value="Genomic_DNA"/>
</dbReference>
<evidence type="ECO:0000256" key="6">
    <source>
        <dbReference type="ARBA" id="ARBA00022692"/>
    </source>
</evidence>
<dbReference type="Pfam" id="PF03544">
    <property type="entry name" value="TonB_C"/>
    <property type="match status" value="1"/>
</dbReference>
<evidence type="ECO:0000256" key="2">
    <source>
        <dbReference type="ARBA" id="ARBA00006555"/>
    </source>
</evidence>
<keyword evidence="6 11" id="KW-0812">Transmembrane</keyword>
<evidence type="ECO:0000256" key="4">
    <source>
        <dbReference type="ARBA" id="ARBA00022475"/>
    </source>
</evidence>
<dbReference type="Proteomes" id="UP000198760">
    <property type="component" value="Unassembled WGS sequence"/>
</dbReference>
<dbReference type="NCBIfam" id="TIGR01352">
    <property type="entry name" value="tonB_Cterm"/>
    <property type="match status" value="1"/>
</dbReference>
<comment type="caution">
    <text evidence="13">The sequence shown here is derived from an EMBL/GenBank/DDBJ whole genome shotgun (WGS) entry which is preliminary data.</text>
</comment>
<evidence type="ECO:0000313" key="14">
    <source>
        <dbReference type="EMBL" id="SFT60451.1"/>
    </source>
</evidence>
<accession>A0AAX2ENN3</accession>
<dbReference type="InterPro" id="IPR006260">
    <property type="entry name" value="TonB/TolA_C"/>
</dbReference>
<dbReference type="RefSeq" id="WP_072438680.1">
    <property type="nucleotide sequence ID" value="NZ_FONC01000004.1"/>
</dbReference>
<sequence length="285" mass="31445">MTSFILNNVQPLRVKPRGEKLSWSIGLLLAVAIHLLVLIYLLRKPPAPPMVMPNPAAAPMSVIMAVMPTTSQISSQESVAQQASQPDESEPPPSSAKLDVAAKEVKNAEVKAVVHDSKQRPKAEAKQPKPQRTVKPREVKPLPKKVEVKKPALITTPDSVRSNSSERLSQQNQAPQVGAASNQAATEKQNWQSMILAQLQREKRYPGYALRMKQQDTVMVRFTIDRNGNVLETAIEKSKGYVTLDRESLQLLERASPLPKPPASAFTQSDRMVLVVPVSFSIRNV</sequence>
<dbReference type="Gene3D" id="3.30.1150.10">
    <property type="match status" value="1"/>
</dbReference>
<keyword evidence="9 11" id="KW-0472">Membrane</keyword>
<dbReference type="PROSITE" id="PS52015">
    <property type="entry name" value="TONB_CTD"/>
    <property type="match status" value="1"/>
</dbReference>
<organism evidence="13 16">
    <name type="scientific">Kosakonia radicincitans</name>
    <dbReference type="NCBI Taxonomy" id="283686"/>
    <lineage>
        <taxon>Bacteria</taxon>
        <taxon>Pseudomonadati</taxon>
        <taxon>Pseudomonadota</taxon>
        <taxon>Gammaproteobacteria</taxon>
        <taxon>Enterobacterales</taxon>
        <taxon>Enterobacteriaceae</taxon>
        <taxon>Kosakonia</taxon>
    </lineage>
</organism>
<dbReference type="GO" id="GO:0055085">
    <property type="term" value="P:transmembrane transport"/>
    <property type="evidence" value="ECO:0007669"/>
    <property type="project" value="InterPro"/>
</dbReference>
<comment type="subcellular location">
    <subcellularLocation>
        <location evidence="1">Cell inner membrane</location>
        <topology evidence="1">Single-pass membrane protein</topology>
        <orientation evidence="1">Periplasmic side</orientation>
    </subcellularLocation>
</comment>
<feature type="compositionally biased region" description="Basic and acidic residues" evidence="10">
    <location>
        <begin position="112"/>
        <end position="127"/>
    </location>
</feature>
<evidence type="ECO:0000256" key="11">
    <source>
        <dbReference type="SAM" id="Phobius"/>
    </source>
</evidence>
<dbReference type="AlphaFoldDB" id="A0AAX2ENN3"/>
<comment type="similarity">
    <text evidence="2">Belongs to the TonB family.</text>
</comment>
<gene>
    <name evidence="14" type="ORF">SAMN03159428_01328</name>
    <name evidence="13" type="ORF">SAMN03159514_01016</name>
</gene>
<dbReference type="GO" id="GO:0098797">
    <property type="term" value="C:plasma membrane protein complex"/>
    <property type="evidence" value="ECO:0007669"/>
    <property type="project" value="TreeGrafter"/>
</dbReference>
<feature type="domain" description="TonB C-terminal" evidence="12">
    <location>
        <begin position="190"/>
        <end position="285"/>
    </location>
</feature>
<keyword evidence="8 11" id="KW-1133">Transmembrane helix</keyword>
<proteinExistence type="inferred from homology"/>
<dbReference type="PANTHER" id="PTHR33446">
    <property type="entry name" value="PROTEIN TONB-RELATED"/>
    <property type="match status" value="1"/>
</dbReference>
<reference evidence="15 16" key="1">
    <citation type="submission" date="2016-10" db="EMBL/GenBank/DDBJ databases">
        <authorList>
            <person name="Varghese N."/>
            <person name="Submissions S."/>
        </authorList>
    </citation>
    <scope>NUCLEOTIDE SEQUENCE [LARGE SCALE GENOMIC DNA]</scope>
    <source>
        <strain evidence="14 15">NFIX06</strain>
        <strain evidence="13 16">NFIX08</strain>
    </source>
</reference>
<evidence type="ECO:0000256" key="7">
    <source>
        <dbReference type="ARBA" id="ARBA00022927"/>
    </source>
</evidence>
<dbReference type="InterPro" id="IPR037682">
    <property type="entry name" value="TonB_C"/>
</dbReference>
<evidence type="ECO:0000259" key="12">
    <source>
        <dbReference type="PROSITE" id="PS52015"/>
    </source>
</evidence>
<feature type="transmembrane region" description="Helical" evidence="11">
    <location>
        <begin position="21"/>
        <end position="42"/>
    </location>
</feature>
<evidence type="ECO:0000256" key="10">
    <source>
        <dbReference type="SAM" id="MobiDB-lite"/>
    </source>
</evidence>
<dbReference type="GO" id="GO:0031992">
    <property type="term" value="F:energy transducer activity"/>
    <property type="evidence" value="ECO:0007669"/>
    <property type="project" value="TreeGrafter"/>
</dbReference>
<dbReference type="PANTHER" id="PTHR33446:SF2">
    <property type="entry name" value="PROTEIN TONB"/>
    <property type="match status" value="1"/>
</dbReference>
<feature type="compositionally biased region" description="Low complexity" evidence="10">
    <location>
        <begin position="73"/>
        <end position="86"/>
    </location>
</feature>
<dbReference type="InterPro" id="IPR051045">
    <property type="entry name" value="TonB-dependent_transducer"/>
</dbReference>
<evidence type="ECO:0000313" key="13">
    <source>
        <dbReference type="EMBL" id="SFR02635.1"/>
    </source>
</evidence>
<keyword evidence="7" id="KW-0653">Protein transport</keyword>
<keyword evidence="3" id="KW-0813">Transport</keyword>
<dbReference type="EMBL" id="FOYJ01000002">
    <property type="protein sequence ID" value="SFR02635.1"/>
    <property type="molecule type" value="Genomic_DNA"/>
</dbReference>
<evidence type="ECO:0000256" key="9">
    <source>
        <dbReference type="ARBA" id="ARBA00023136"/>
    </source>
</evidence>
<evidence type="ECO:0000256" key="8">
    <source>
        <dbReference type="ARBA" id="ARBA00022989"/>
    </source>
</evidence>
<protein>
    <submittedName>
        <fullName evidence="13">Protein TonB</fullName>
    </submittedName>
</protein>
<keyword evidence="5" id="KW-0997">Cell inner membrane</keyword>
<feature type="region of interest" description="Disordered" evidence="10">
    <location>
        <begin position="112"/>
        <end position="185"/>
    </location>
</feature>
<dbReference type="SUPFAM" id="SSF74653">
    <property type="entry name" value="TolA/TonB C-terminal domain"/>
    <property type="match status" value="1"/>
</dbReference>
<keyword evidence="4" id="KW-1003">Cell membrane</keyword>
<evidence type="ECO:0000313" key="15">
    <source>
        <dbReference type="Proteomes" id="UP000198760"/>
    </source>
</evidence>
<feature type="compositionally biased region" description="Basic and acidic residues" evidence="10">
    <location>
        <begin position="135"/>
        <end position="150"/>
    </location>
</feature>
<keyword evidence="15" id="KW-1185">Reference proteome</keyword>
<name>A0AAX2ENN3_9ENTR</name>
<evidence type="ECO:0000256" key="3">
    <source>
        <dbReference type="ARBA" id="ARBA00022448"/>
    </source>
</evidence>
<evidence type="ECO:0000256" key="1">
    <source>
        <dbReference type="ARBA" id="ARBA00004383"/>
    </source>
</evidence>
<evidence type="ECO:0000256" key="5">
    <source>
        <dbReference type="ARBA" id="ARBA00022519"/>
    </source>
</evidence>
<feature type="region of interest" description="Disordered" evidence="10">
    <location>
        <begin position="73"/>
        <end position="98"/>
    </location>
</feature>